<dbReference type="Gene3D" id="1.10.3210.10">
    <property type="entry name" value="Hypothetical protein af1432"/>
    <property type="match status" value="1"/>
</dbReference>
<dbReference type="CDD" id="cd00077">
    <property type="entry name" value="HDc"/>
    <property type="match status" value="1"/>
</dbReference>
<sequence length="616" mass="67524">MHTVLDPFAVALSGVIGPAILCEDAEGRVLLANDAWVRLVDGDAEQHDPFDLLARLGPDEVERAREMLTRGLETVQPVEFQTRIAYDHTAGDWVTVSRIPIRDAAGTLIGWVTSIVGLVGHLDPLGLSGIEMTKEEKEARLAGIGAWELQVATGELWWSGGVYSIFDRDPATYAPSYEHFLETIYPPDRDEVVRRTESALAGGPAYDVRHRIVRPDGEIRFVREKAEVERGPRSEPVRMIGTVEDVTFEVIEARHRRRAAKALTTLSKANAVLVHATDEETLLEQMCTAAVETGGYAMAWYGRLQPGGSLEVLAIDAQGPALAYADSLRLERGSIVDLPMDANGPVTIDDVREGAEPWREYARDRGLNSVVTLPVRHDEVLDGFLVVYSSEHGVFDSGAVSILEEVAQELGFGLGRLFANRRINGALEGTIKVLAATVELRDPYTAGHQARVSHLAARIAEEMSLSESETHGIRLAGLVHDIGKVTVPTEFLTRPGALRPAEFALIKEHALIGEELLSSIDFPWPIATIVGQHHERLDGSGYPRGLVGDEILLPSRIMAVADVVEAMSRFRPYREALGEERAIEEIRTKRCTLFDPDAVDACLGILEFGYAFEGTV</sequence>
<dbReference type="SUPFAM" id="SSF109604">
    <property type="entry name" value="HD-domain/PDEase-like"/>
    <property type="match status" value="1"/>
</dbReference>
<reference evidence="3" key="1">
    <citation type="submission" date="2020-05" db="EMBL/GenBank/DDBJ databases">
        <authorList>
            <person name="Chiriac C."/>
            <person name="Salcher M."/>
            <person name="Ghai R."/>
            <person name="Kavagutti S V."/>
        </authorList>
    </citation>
    <scope>NUCLEOTIDE SEQUENCE</scope>
</reference>
<dbReference type="InterPro" id="IPR029016">
    <property type="entry name" value="GAF-like_dom_sf"/>
</dbReference>
<dbReference type="Gene3D" id="3.30.450.40">
    <property type="match status" value="1"/>
</dbReference>
<dbReference type="InterPro" id="IPR037522">
    <property type="entry name" value="HD_GYP_dom"/>
</dbReference>
<dbReference type="InterPro" id="IPR006674">
    <property type="entry name" value="HD_domain"/>
</dbReference>
<organism evidence="3">
    <name type="scientific">freshwater metagenome</name>
    <dbReference type="NCBI Taxonomy" id="449393"/>
    <lineage>
        <taxon>unclassified sequences</taxon>
        <taxon>metagenomes</taxon>
        <taxon>ecological metagenomes</taxon>
    </lineage>
</organism>
<proteinExistence type="predicted"/>
<gene>
    <name evidence="3" type="ORF">UFOPK3772_00333</name>
</gene>
<dbReference type="SMART" id="SM00471">
    <property type="entry name" value="HDc"/>
    <property type="match status" value="1"/>
</dbReference>
<dbReference type="InterPro" id="IPR003607">
    <property type="entry name" value="HD/PDEase_dom"/>
</dbReference>
<dbReference type="Gene3D" id="2.10.70.100">
    <property type="match status" value="1"/>
</dbReference>
<dbReference type="Pfam" id="PF13185">
    <property type="entry name" value="GAF_2"/>
    <property type="match status" value="1"/>
</dbReference>
<dbReference type="Pfam" id="PF13487">
    <property type="entry name" value="HD_5"/>
    <property type="match status" value="1"/>
</dbReference>
<dbReference type="EMBL" id="CAFBNE010000006">
    <property type="protein sequence ID" value="CAB4932282.1"/>
    <property type="molecule type" value="Genomic_DNA"/>
</dbReference>
<dbReference type="InterPro" id="IPR003018">
    <property type="entry name" value="GAF"/>
</dbReference>
<evidence type="ECO:0000259" key="1">
    <source>
        <dbReference type="PROSITE" id="PS51831"/>
    </source>
</evidence>
<evidence type="ECO:0000313" key="3">
    <source>
        <dbReference type="EMBL" id="CAB4932282.1"/>
    </source>
</evidence>
<dbReference type="InterPro" id="IPR013655">
    <property type="entry name" value="PAS_fold_3"/>
</dbReference>
<dbReference type="Pfam" id="PF08447">
    <property type="entry name" value="PAS_3"/>
    <property type="match status" value="1"/>
</dbReference>
<dbReference type="InterPro" id="IPR006675">
    <property type="entry name" value="HDIG_dom"/>
</dbReference>
<dbReference type="CDD" id="cd00130">
    <property type="entry name" value="PAS"/>
    <property type="match status" value="2"/>
</dbReference>
<protein>
    <submittedName>
        <fullName evidence="3">Unannotated protein</fullName>
    </submittedName>
</protein>
<dbReference type="Gene3D" id="3.30.450.20">
    <property type="entry name" value="PAS domain"/>
    <property type="match status" value="2"/>
</dbReference>
<dbReference type="NCBIfam" id="TIGR00277">
    <property type="entry name" value="HDIG"/>
    <property type="match status" value="1"/>
</dbReference>
<dbReference type="PANTHER" id="PTHR43155:SF2">
    <property type="entry name" value="CYCLIC DI-GMP PHOSPHODIESTERASE PA4108"/>
    <property type="match status" value="1"/>
</dbReference>
<dbReference type="PROSITE" id="PS51831">
    <property type="entry name" value="HD"/>
    <property type="match status" value="1"/>
</dbReference>
<dbReference type="SUPFAM" id="SSF55785">
    <property type="entry name" value="PYP-like sensor domain (PAS domain)"/>
    <property type="match status" value="2"/>
</dbReference>
<accession>A0A6J7IPN3</accession>
<feature type="domain" description="HD-GYP" evidence="2">
    <location>
        <begin position="423"/>
        <end position="616"/>
    </location>
</feature>
<evidence type="ECO:0000259" key="2">
    <source>
        <dbReference type="PROSITE" id="PS51832"/>
    </source>
</evidence>
<dbReference type="InterPro" id="IPR013656">
    <property type="entry name" value="PAS_4"/>
</dbReference>
<dbReference type="InterPro" id="IPR000014">
    <property type="entry name" value="PAS"/>
</dbReference>
<name>A0A6J7IPN3_9ZZZZ</name>
<dbReference type="InterPro" id="IPR035965">
    <property type="entry name" value="PAS-like_dom_sf"/>
</dbReference>
<dbReference type="PANTHER" id="PTHR43155">
    <property type="entry name" value="CYCLIC DI-GMP PHOSPHODIESTERASE PA4108-RELATED"/>
    <property type="match status" value="1"/>
</dbReference>
<feature type="domain" description="HD" evidence="1">
    <location>
        <begin position="445"/>
        <end position="567"/>
    </location>
</feature>
<dbReference type="Pfam" id="PF08448">
    <property type="entry name" value="PAS_4"/>
    <property type="match status" value="1"/>
</dbReference>
<dbReference type="SUPFAM" id="SSF55781">
    <property type="entry name" value="GAF domain-like"/>
    <property type="match status" value="1"/>
</dbReference>
<dbReference type="AlphaFoldDB" id="A0A6J7IPN3"/>
<dbReference type="PROSITE" id="PS51832">
    <property type="entry name" value="HD_GYP"/>
    <property type="match status" value="1"/>
</dbReference>